<evidence type="ECO:0008006" key="3">
    <source>
        <dbReference type="Google" id="ProtNLM"/>
    </source>
</evidence>
<sequence>MEEVRIYTAEQRGETLAEAGIVRSTLNYEGYVSAHRGPIDILRHVNEWVAEEGKTIALSVEADTVTLLIPLLDGILVEVDGKKEQVLVGKVFVWKAQESKPLLVHALAKSEEPFAFQQIVFTSPIVRNSFGTQYGLPIIDPEAKNKMLPVLADSSLPFQLYVGAFLGKSEFNLGSVADKNHHFVIALDGTFEVEERLLFTGDSLALENYPQLAVECLSSTGILLVLEF</sequence>
<protein>
    <recommendedName>
        <fullName evidence="3">Quercetin 2,3-dioxygenase C-terminal cupin domain-containing protein</fullName>
    </recommendedName>
</protein>
<dbReference type="EMBL" id="JBHUPB010000007">
    <property type="protein sequence ID" value="MFD2967824.1"/>
    <property type="molecule type" value="Genomic_DNA"/>
</dbReference>
<evidence type="ECO:0000313" key="2">
    <source>
        <dbReference type="Proteomes" id="UP001597525"/>
    </source>
</evidence>
<dbReference type="RefSeq" id="WP_320183100.1">
    <property type="nucleotide sequence ID" value="NZ_CP138332.1"/>
</dbReference>
<accession>A0ABW6BH42</accession>
<name>A0ABW6BH42_9SPHI</name>
<comment type="caution">
    <text evidence="1">The sequence shown here is derived from an EMBL/GenBank/DDBJ whole genome shotgun (WGS) entry which is preliminary data.</text>
</comment>
<proteinExistence type="predicted"/>
<gene>
    <name evidence="1" type="ORF">ACFS7Y_10515</name>
</gene>
<dbReference type="Proteomes" id="UP001597525">
    <property type="component" value="Unassembled WGS sequence"/>
</dbReference>
<evidence type="ECO:0000313" key="1">
    <source>
        <dbReference type="EMBL" id="MFD2967824.1"/>
    </source>
</evidence>
<keyword evidence="2" id="KW-1185">Reference proteome</keyword>
<organism evidence="1 2">
    <name type="scientific">Sphingobacterium bambusae</name>
    <dbReference type="NCBI Taxonomy" id="662858"/>
    <lineage>
        <taxon>Bacteria</taxon>
        <taxon>Pseudomonadati</taxon>
        <taxon>Bacteroidota</taxon>
        <taxon>Sphingobacteriia</taxon>
        <taxon>Sphingobacteriales</taxon>
        <taxon>Sphingobacteriaceae</taxon>
        <taxon>Sphingobacterium</taxon>
    </lineage>
</organism>
<reference evidence="2" key="1">
    <citation type="journal article" date="2019" name="Int. J. Syst. Evol. Microbiol.">
        <title>The Global Catalogue of Microorganisms (GCM) 10K type strain sequencing project: providing services to taxonomists for standard genome sequencing and annotation.</title>
        <authorList>
            <consortium name="The Broad Institute Genomics Platform"/>
            <consortium name="The Broad Institute Genome Sequencing Center for Infectious Disease"/>
            <person name="Wu L."/>
            <person name="Ma J."/>
        </authorList>
    </citation>
    <scope>NUCLEOTIDE SEQUENCE [LARGE SCALE GENOMIC DNA]</scope>
    <source>
        <strain evidence="2">KCTC 22814</strain>
    </source>
</reference>